<evidence type="ECO:0008006" key="4">
    <source>
        <dbReference type="Google" id="ProtNLM"/>
    </source>
</evidence>
<protein>
    <recommendedName>
        <fullName evidence="4">Fimbrial assembly protein</fullName>
    </recommendedName>
</protein>
<comment type="caution">
    <text evidence="2">The sequence shown here is derived from an EMBL/GenBank/DDBJ whole genome shotgun (WGS) entry which is preliminary data.</text>
</comment>
<feature type="transmembrane region" description="Helical" evidence="1">
    <location>
        <begin position="124"/>
        <end position="144"/>
    </location>
</feature>
<evidence type="ECO:0000313" key="2">
    <source>
        <dbReference type="EMBL" id="MDQ0465741.1"/>
    </source>
</evidence>
<dbReference type="EMBL" id="JAUSVS010000008">
    <property type="protein sequence ID" value="MDQ0465741.1"/>
    <property type="molecule type" value="Genomic_DNA"/>
</dbReference>
<keyword evidence="1" id="KW-1133">Transmembrane helix</keyword>
<gene>
    <name evidence="2" type="ORF">QO010_003533</name>
</gene>
<keyword evidence="3" id="KW-1185">Reference proteome</keyword>
<keyword evidence="1" id="KW-0812">Transmembrane</keyword>
<accession>A0ABU0IUP9</accession>
<organism evidence="2 3">
    <name type="scientific">Caulobacter ginsengisoli</name>
    <dbReference type="NCBI Taxonomy" id="400775"/>
    <lineage>
        <taxon>Bacteria</taxon>
        <taxon>Pseudomonadati</taxon>
        <taxon>Pseudomonadota</taxon>
        <taxon>Alphaproteobacteria</taxon>
        <taxon>Caulobacterales</taxon>
        <taxon>Caulobacteraceae</taxon>
        <taxon>Caulobacter</taxon>
    </lineage>
</organism>
<name>A0ABU0IUP9_9CAUL</name>
<keyword evidence="1" id="KW-0472">Membrane</keyword>
<sequence length="257" mass="26467">MSGGFEQGSDGEGAAAPVFVRALDLPTASLRAAREAVAMQLDILSPMPAADTVPAVRLIGPAENGLTRFAVGLAPLSAFEDLAAQGARGPAGLYLTGELDGEAMTFRFDNPYRSRALAEGREQIIALATVGGLCAVLVLGALSLRLSQESDRAQARLEATQQVVRLASQQKRLQGDARRLWDGVAAPRNARMVSCAFNALASVGGGQVMLSDITVADGAANLGLSQPLNPTQSQGLASLGARTGADGRVQLDAGACR</sequence>
<evidence type="ECO:0000256" key="1">
    <source>
        <dbReference type="SAM" id="Phobius"/>
    </source>
</evidence>
<evidence type="ECO:0000313" key="3">
    <source>
        <dbReference type="Proteomes" id="UP001228905"/>
    </source>
</evidence>
<proteinExistence type="predicted"/>
<reference evidence="2 3" key="1">
    <citation type="submission" date="2023-07" db="EMBL/GenBank/DDBJ databases">
        <title>Genomic Encyclopedia of Type Strains, Phase IV (KMG-IV): sequencing the most valuable type-strain genomes for metagenomic binning, comparative biology and taxonomic classification.</title>
        <authorList>
            <person name="Goeker M."/>
        </authorList>
    </citation>
    <scope>NUCLEOTIDE SEQUENCE [LARGE SCALE GENOMIC DNA]</scope>
    <source>
        <strain evidence="2 3">DSM 18695</strain>
    </source>
</reference>
<dbReference type="Proteomes" id="UP001228905">
    <property type="component" value="Unassembled WGS sequence"/>
</dbReference>
<dbReference type="RefSeq" id="WP_307351323.1">
    <property type="nucleotide sequence ID" value="NZ_JAUSVS010000008.1"/>
</dbReference>